<evidence type="ECO:0000313" key="2">
    <source>
        <dbReference type="Proteomes" id="UP000308600"/>
    </source>
</evidence>
<name>A0ACD3B8S6_9AGAR</name>
<evidence type="ECO:0000313" key="1">
    <source>
        <dbReference type="EMBL" id="TFK74503.1"/>
    </source>
</evidence>
<dbReference type="EMBL" id="ML208268">
    <property type="protein sequence ID" value="TFK74503.1"/>
    <property type="molecule type" value="Genomic_DNA"/>
</dbReference>
<gene>
    <name evidence="1" type="ORF">BDN72DRAFT_57720</name>
</gene>
<dbReference type="Proteomes" id="UP000308600">
    <property type="component" value="Unassembled WGS sequence"/>
</dbReference>
<keyword evidence="2" id="KW-1185">Reference proteome</keyword>
<reference evidence="1 2" key="1">
    <citation type="journal article" date="2019" name="Nat. Ecol. Evol.">
        <title>Megaphylogeny resolves global patterns of mushroom evolution.</title>
        <authorList>
            <person name="Varga T."/>
            <person name="Krizsan K."/>
            <person name="Foldi C."/>
            <person name="Dima B."/>
            <person name="Sanchez-Garcia M."/>
            <person name="Sanchez-Ramirez S."/>
            <person name="Szollosi G.J."/>
            <person name="Szarkandi J.G."/>
            <person name="Papp V."/>
            <person name="Albert L."/>
            <person name="Andreopoulos W."/>
            <person name="Angelini C."/>
            <person name="Antonin V."/>
            <person name="Barry K.W."/>
            <person name="Bougher N.L."/>
            <person name="Buchanan P."/>
            <person name="Buyck B."/>
            <person name="Bense V."/>
            <person name="Catcheside P."/>
            <person name="Chovatia M."/>
            <person name="Cooper J."/>
            <person name="Damon W."/>
            <person name="Desjardin D."/>
            <person name="Finy P."/>
            <person name="Geml J."/>
            <person name="Haridas S."/>
            <person name="Hughes K."/>
            <person name="Justo A."/>
            <person name="Karasinski D."/>
            <person name="Kautmanova I."/>
            <person name="Kiss B."/>
            <person name="Kocsube S."/>
            <person name="Kotiranta H."/>
            <person name="LaButti K.M."/>
            <person name="Lechner B.E."/>
            <person name="Liimatainen K."/>
            <person name="Lipzen A."/>
            <person name="Lukacs Z."/>
            <person name="Mihaltcheva S."/>
            <person name="Morgado L.N."/>
            <person name="Niskanen T."/>
            <person name="Noordeloos M.E."/>
            <person name="Ohm R.A."/>
            <person name="Ortiz-Santana B."/>
            <person name="Ovrebo C."/>
            <person name="Racz N."/>
            <person name="Riley R."/>
            <person name="Savchenko A."/>
            <person name="Shiryaev A."/>
            <person name="Soop K."/>
            <person name="Spirin V."/>
            <person name="Szebenyi C."/>
            <person name="Tomsovsky M."/>
            <person name="Tulloss R.E."/>
            <person name="Uehling J."/>
            <person name="Grigoriev I.V."/>
            <person name="Vagvolgyi C."/>
            <person name="Papp T."/>
            <person name="Martin F.M."/>
            <person name="Miettinen O."/>
            <person name="Hibbett D.S."/>
            <person name="Nagy L.G."/>
        </authorList>
    </citation>
    <scope>NUCLEOTIDE SEQUENCE [LARGE SCALE GENOMIC DNA]</scope>
    <source>
        <strain evidence="1 2">NL-1719</strain>
    </source>
</reference>
<sequence>MGTLCTPSDGKTKRICPGLTSIPIPSMAFWVSNMLSVSAVHERISLDNNTLTIRYRYSGHRRDALHMNYDLAVILFFYHLQFGVDFPPRVLNISSYAHELMTPARPISPFVSFVRTWHFVYAKPMWCGICTAWCGGDRSKLCLITLPPSPSPSPFPLPNSNSKSLTLNSKPSYSGSSPAAA</sequence>
<protein>
    <submittedName>
        <fullName evidence="1">Uncharacterized protein</fullName>
    </submittedName>
</protein>
<accession>A0ACD3B8S6</accession>
<organism evidence="1 2">
    <name type="scientific">Pluteus cervinus</name>
    <dbReference type="NCBI Taxonomy" id="181527"/>
    <lineage>
        <taxon>Eukaryota</taxon>
        <taxon>Fungi</taxon>
        <taxon>Dikarya</taxon>
        <taxon>Basidiomycota</taxon>
        <taxon>Agaricomycotina</taxon>
        <taxon>Agaricomycetes</taxon>
        <taxon>Agaricomycetidae</taxon>
        <taxon>Agaricales</taxon>
        <taxon>Pluteineae</taxon>
        <taxon>Pluteaceae</taxon>
        <taxon>Pluteus</taxon>
    </lineage>
</organism>
<proteinExistence type="predicted"/>